<feature type="compositionally biased region" description="Polar residues" evidence="8">
    <location>
        <begin position="661"/>
        <end position="674"/>
    </location>
</feature>
<proteinExistence type="inferred from homology"/>
<feature type="region of interest" description="Disordered" evidence="8">
    <location>
        <begin position="900"/>
        <end position="1117"/>
    </location>
</feature>
<organism evidence="11 12">
    <name type="scientific">Sporormia fimetaria CBS 119925</name>
    <dbReference type="NCBI Taxonomy" id="1340428"/>
    <lineage>
        <taxon>Eukaryota</taxon>
        <taxon>Fungi</taxon>
        <taxon>Dikarya</taxon>
        <taxon>Ascomycota</taxon>
        <taxon>Pezizomycotina</taxon>
        <taxon>Dothideomycetes</taxon>
        <taxon>Pleosporomycetidae</taxon>
        <taxon>Pleosporales</taxon>
        <taxon>Sporormiaceae</taxon>
        <taxon>Sporormia</taxon>
    </lineage>
</organism>
<feature type="compositionally biased region" description="Gly residues" evidence="8">
    <location>
        <begin position="477"/>
        <end position="487"/>
    </location>
</feature>
<evidence type="ECO:0000256" key="4">
    <source>
        <dbReference type="ARBA" id="ARBA00012388"/>
    </source>
</evidence>
<feature type="compositionally biased region" description="Polar residues" evidence="8">
    <location>
        <begin position="780"/>
        <end position="801"/>
    </location>
</feature>
<comment type="cofactor">
    <cofactor evidence="1">
        <name>Mn(2+)</name>
        <dbReference type="ChEBI" id="CHEBI:29035"/>
    </cofactor>
</comment>
<evidence type="ECO:0000313" key="12">
    <source>
        <dbReference type="Proteomes" id="UP000799440"/>
    </source>
</evidence>
<evidence type="ECO:0000256" key="8">
    <source>
        <dbReference type="SAM" id="MobiDB-lite"/>
    </source>
</evidence>
<protein>
    <recommendedName>
        <fullName evidence="4">polynucleotide adenylyltransferase</fullName>
        <ecNumber evidence="4">2.7.7.19</ecNumber>
    </recommendedName>
</protein>
<evidence type="ECO:0000256" key="5">
    <source>
        <dbReference type="ARBA" id="ARBA00022679"/>
    </source>
</evidence>
<dbReference type="Proteomes" id="UP000799440">
    <property type="component" value="Unassembled WGS sequence"/>
</dbReference>
<feature type="compositionally biased region" description="Polar residues" evidence="8">
    <location>
        <begin position="630"/>
        <end position="653"/>
    </location>
</feature>
<feature type="compositionally biased region" description="Basic residues" evidence="8">
    <location>
        <begin position="1086"/>
        <end position="1095"/>
    </location>
</feature>
<keyword evidence="12" id="KW-1185">Reference proteome</keyword>
<dbReference type="GO" id="GO:0010605">
    <property type="term" value="P:negative regulation of macromolecule metabolic process"/>
    <property type="evidence" value="ECO:0007669"/>
    <property type="project" value="UniProtKB-ARBA"/>
</dbReference>
<gene>
    <name evidence="11" type="ORF">M011DRAFT_455560</name>
</gene>
<feature type="compositionally biased region" description="Polar residues" evidence="8">
    <location>
        <begin position="1001"/>
        <end position="1011"/>
    </location>
</feature>
<dbReference type="Pfam" id="PF03828">
    <property type="entry name" value="PAP_assoc"/>
    <property type="match status" value="1"/>
</dbReference>
<dbReference type="GO" id="GO:0046872">
    <property type="term" value="F:metal ion binding"/>
    <property type="evidence" value="ECO:0007669"/>
    <property type="project" value="UniProtKB-KW"/>
</dbReference>
<feature type="region of interest" description="Disordered" evidence="8">
    <location>
        <begin position="459"/>
        <end position="502"/>
    </location>
</feature>
<comment type="cofactor">
    <cofactor evidence="2">
        <name>Mg(2+)</name>
        <dbReference type="ChEBI" id="CHEBI:18420"/>
    </cofactor>
</comment>
<evidence type="ECO:0000313" key="11">
    <source>
        <dbReference type="EMBL" id="KAF2751585.1"/>
    </source>
</evidence>
<dbReference type="OrthoDB" id="2274644at2759"/>
<dbReference type="SUPFAM" id="SSF81301">
    <property type="entry name" value="Nucleotidyltransferase"/>
    <property type="match status" value="1"/>
</dbReference>
<dbReference type="Gene3D" id="3.30.460.10">
    <property type="entry name" value="Beta Polymerase, domain 2"/>
    <property type="match status" value="1"/>
</dbReference>
<feature type="region of interest" description="Disordered" evidence="8">
    <location>
        <begin position="630"/>
        <end position="692"/>
    </location>
</feature>
<keyword evidence="5" id="KW-0808">Transferase</keyword>
<evidence type="ECO:0000256" key="3">
    <source>
        <dbReference type="ARBA" id="ARBA00008593"/>
    </source>
</evidence>
<feature type="compositionally biased region" description="Low complexity" evidence="8">
    <location>
        <begin position="567"/>
        <end position="588"/>
    </location>
</feature>
<dbReference type="Pfam" id="PF22600">
    <property type="entry name" value="MTPAP-like_central"/>
    <property type="match status" value="1"/>
</dbReference>
<dbReference type="AlphaFoldDB" id="A0A6A6VM22"/>
<accession>A0A6A6VM22</accession>
<dbReference type="SUPFAM" id="SSF81631">
    <property type="entry name" value="PAP/OAS1 substrate-binding domain"/>
    <property type="match status" value="1"/>
</dbReference>
<feature type="domain" description="PAP-associated" evidence="9">
    <location>
        <begin position="342"/>
        <end position="402"/>
    </location>
</feature>
<dbReference type="InterPro" id="IPR002058">
    <property type="entry name" value="PAP_assoc"/>
</dbReference>
<feature type="compositionally biased region" description="Polar residues" evidence="8">
    <location>
        <begin position="1054"/>
        <end position="1065"/>
    </location>
</feature>
<comment type="similarity">
    <text evidence="3">Belongs to the DNA polymerase type-B-like family.</text>
</comment>
<feature type="compositionally biased region" description="Basic and acidic residues" evidence="8">
    <location>
        <begin position="101"/>
        <end position="117"/>
    </location>
</feature>
<dbReference type="EMBL" id="MU006562">
    <property type="protein sequence ID" value="KAF2751585.1"/>
    <property type="molecule type" value="Genomic_DNA"/>
</dbReference>
<dbReference type="EC" id="2.7.7.19" evidence="4"/>
<name>A0A6A6VM22_9PLEO</name>
<feature type="domain" description="Poly(A) RNA polymerase mitochondrial-like central palm" evidence="10">
    <location>
        <begin position="119"/>
        <end position="251"/>
    </location>
</feature>
<dbReference type="GO" id="GO:1990817">
    <property type="term" value="F:poly(A) RNA polymerase activity"/>
    <property type="evidence" value="ECO:0007669"/>
    <property type="project" value="UniProtKB-EC"/>
</dbReference>
<keyword evidence="6" id="KW-0479">Metal-binding</keyword>
<feature type="compositionally biased region" description="Polar residues" evidence="8">
    <location>
        <begin position="12"/>
        <end position="33"/>
    </location>
</feature>
<evidence type="ECO:0000259" key="9">
    <source>
        <dbReference type="Pfam" id="PF03828"/>
    </source>
</evidence>
<dbReference type="PANTHER" id="PTHR12271">
    <property type="entry name" value="POLY A POLYMERASE CID PAP -RELATED"/>
    <property type="match status" value="1"/>
</dbReference>
<keyword evidence="7" id="KW-0460">Magnesium</keyword>
<feature type="compositionally biased region" description="Basic residues" evidence="8">
    <location>
        <begin position="1030"/>
        <end position="1039"/>
    </location>
</feature>
<feature type="region of interest" description="Disordered" evidence="8">
    <location>
        <begin position="558"/>
        <end position="603"/>
    </location>
</feature>
<dbReference type="PANTHER" id="PTHR12271:SF113">
    <property type="entry name" value="POLY(A) RNA POLYMERASE CID11"/>
    <property type="match status" value="1"/>
</dbReference>
<evidence type="ECO:0000256" key="2">
    <source>
        <dbReference type="ARBA" id="ARBA00001946"/>
    </source>
</evidence>
<dbReference type="Gene3D" id="1.10.1410.10">
    <property type="match status" value="1"/>
</dbReference>
<dbReference type="InterPro" id="IPR054708">
    <property type="entry name" value="MTPAP-like_central"/>
</dbReference>
<feature type="compositionally biased region" description="Polar residues" evidence="8">
    <location>
        <begin position="1072"/>
        <end position="1084"/>
    </location>
</feature>
<reference evidence="11" key="1">
    <citation type="journal article" date="2020" name="Stud. Mycol.">
        <title>101 Dothideomycetes genomes: a test case for predicting lifestyles and emergence of pathogens.</title>
        <authorList>
            <person name="Haridas S."/>
            <person name="Albert R."/>
            <person name="Binder M."/>
            <person name="Bloem J."/>
            <person name="Labutti K."/>
            <person name="Salamov A."/>
            <person name="Andreopoulos B."/>
            <person name="Baker S."/>
            <person name="Barry K."/>
            <person name="Bills G."/>
            <person name="Bluhm B."/>
            <person name="Cannon C."/>
            <person name="Castanera R."/>
            <person name="Culley D."/>
            <person name="Daum C."/>
            <person name="Ezra D."/>
            <person name="Gonzalez J."/>
            <person name="Henrissat B."/>
            <person name="Kuo A."/>
            <person name="Liang C."/>
            <person name="Lipzen A."/>
            <person name="Lutzoni F."/>
            <person name="Magnuson J."/>
            <person name="Mondo S."/>
            <person name="Nolan M."/>
            <person name="Ohm R."/>
            <person name="Pangilinan J."/>
            <person name="Park H.-J."/>
            <person name="Ramirez L."/>
            <person name="Alfaro M."/>
            <person name="Sun H."/>
            <person name="Tritt A."/>
            <person name="Yoshinaga Y."/>
            <person name="Zwiers L.-H."/>
            <person name="Turgeon B."/>
            <person name="Goodwin S."/>
            <person name="Spatafora J."/>
            <person name="Crous P."/>
            <person name="Grigoriev I."/>
        </authorList>
    </citation>
    <scope>NUCLEOTIDE SEQUENCE</scope>
    <source>
        <strain evidence="11">CBS 119925</strain>
    </source>
</reference>
<feature type="region of interest" description="Disordered" evidence="8">
    <location>
        <begin position="1"/>
        <end position="117"/>
    </location>
</feature>
<sequence length="1117" mass="124401">MAHSSGDRGSFFPTSQRPSLVSQHSNSVPSTPLQMPRQYESRSRSPSPNGGLGSHSPRSVSSEANGPLPTLRTPRPRRCKYETNAAFGRRRIPYESSDLLEQPKEEPKKALDPHEDAKLSGDMRELYDRLLPSAESARRREAFVRKLEHILHTEWPGNEFKVHVFGSSGNMLYTSDSDVDICIQTPMKRLEEMHMLAEALEKHGMQKVICIPQAKVRIVKVWDPELELASDMNVNNTLALENTRMIKTYVQIDDRVRPLAMILKYWTRQRILNDAGTGGTISSYTWICMILNFLQTRDPPILPSLHKLPYRRINEATGQKSMSEFADDLDKLRGFGRENKETLGQLLFNFFRLYGYELDYEKFVISVREGKLLTREEKNWHREGLQKEARNRLCVEEPFNTERNLGNSADEFAWRGIHLEIRRAFDLLAEGQLDKACELYEWPPEEKLVFKKPTPSVKPILQMPNSRGVRGTHRGGRGGFGQKGNYGNGRRASSGASFGTNRPPFAANAVPVEYGEAPRPLNDHLRNQLHQYYASLELQSNTLQAQLLAQQRQPLHVQAAQMHAHTSVAQAQSQSRQGQGPSPSHSGVNGSPQRPFVTVPSSPLLPGIHPSPLHQQYLYHYPVYGESPFTPVSASQETTRTHPSSPSLNSSTPRRSDHRTSNTSETGSTRSHSQPPRGITQPTYPQPYLTMPQHVDMSNSCAYPVARTTPEGASSIPTEYRPVPTPTYQETAAILEQSIPKEYVGYHVADHPATRPSLQEYAVRPIPSFNELRRKRVSPEVSQPLLNTLRSVSRSPSSLGETSHDRSSGGEPQSATSLQSIEPRRPSADSGPVIVNGSFSMQPRGSISHSEKMESFPQLDPLHMPTGSMYAMSNGLEQYGYSMDYRQGQYQESVNIRESDTSAGIGHDQMPTESSERTMRATETSNRSPPFPIMAQNWLPTELDDRRSSAETSPARAESQWQPTPYSNGVGRIDTQTAPRASPQEIKSAGLPLLSPVFETRTPSPTASRQPEPQKLVNGLKPQTKESHPSPRRGSRSSHAHAPAAKEFSKDTGRSNNQKGASNTDKGGKGNSGTHHTGAGTWQPSKKSKRKKASHKHNENKSGGEPMPANAAERKGG</sequence>
<evidence type="ECO:0000256" key="6">
    <source>
        <dbReference type="ARBA" id="ARBA00022723"/>
    </source>
</evidence>
<evidence type="ECO:0000256" key="7">
    <source>
        <dbReference type="ARBA" id="ARBA00022842"/>
    </source>
</evidence>
<dbReference type="InterPro" id="IPR043519">
    <property type="entry name" value="NT_sf"/>
</dbReference>
<dbReference type="CDD" id="cd05402">
    <property type="entry name" value="NT_PAP_TUTase"/>
    <property type="match status" value="1"/>
</dbReference>
<feature type="compositionally biased region" description="Polar residues" evidence="8">
    <location>
        <begin position="810"/>
        <end position="820"/>
    </location>
</feature>
<feature type="region of interest" description="Disordered" evidence="8">
    <location>
        <begin position="780"/>
        <end position="838"/>
    </location>
</feature>
<evidence type="ECO:0000256" key="1">
    <source>
        <dbReference type="ARBA" id="ARBA00001936"/>
    </source>
</evidence>
<dbReference type="GO" id="GO:0031123">
    <property type="term" value="P:RNA 3'-end processing"/>
    <property type="evidence" value="ECO:0007669"/>
    <property type="project" value="TreeGrafter"/>
</dbReference>
<evidence type="ECO:0000259" key="10">
    <source>
        <dbReference type="Pfam" id="PF22600"/>
    </source>
</evidence>